<organism evidence="1">
    <name type="scientific">Hyperionvirus sp</name>
    <dbReference type="NCBI Taxonomy" id="2487770"/>
    <lineage>
        <taxon>Viruses</taxon>
        <taxon>Varidnaviria</taxon>
        <taxon>Bamfordvirae</taxon>
        <taxon>Nucleocytoviricota</taxon>
        <taxon>Megaviricetes</taxon>
        <taxon>Imitervirales</taxon>
        <taxon>Mimiviridae</taxon>
        <taxon>Klosneuvirinae</taxon>
    </lineage>
</organism>
<name>A0A3G5AGI5_9VIRU</name>
<dbReference type="EMBL" id="MK072409">
    <property type="protein sequence ID" value="AYV84509.1"/>
    <property type="molecule type" value="Genomic_DNA"/>
</dbReference>
<protein>
    <submittedName>
        <fullName evidence="1">Uncharacterized protein</fullName>
    </submittedName>
</protein>
<evidence type="ECO:0000313" key="1">
    <source>
        <dbReference type="EMBL" id="AYV84509.1"/>
    </source>
</evidence>
<proteinExistence type="predicted"/>
<accession>A0A3G5AGI5</accession>
<reference evidence="1" key="1">
    <citation type="submission" date="2018-10" db="EMBL/GenBank/DDBJ databases">
        <title>Hidden diversity of soil giant viruses.</title>
        <authorList>
            <person name="Schulz F."/>
            <person name="Alteio L."/>
            <person name="Goudeau D."/>
            <person name="Ryan E.M."/>
            <person name="Malmstrom R.R."/>
            <person name="Blanchard J."/>
            <person name="Woyke T."/>
        </authorList>
    </citation>
    <scope>NUCLEOTIDE SEQUENCE</scope>
    <source>
        <strain evidence="1">HYV1</strain>
    </source>
</reference>
<sequence length="47" mass="5449">MYRWGQRRGFAAYVLRIKWNLQMGLLDGGEQSRTMQSLAGPDTDFNL</sequence>
<gene>
    <name evidence="1" type="ORF">Hyperionvirus27_29</name>
</gene>